<name>A0A166WS53_9AGAM</name>
<sequence length="134" mass="14446">QSSVLKGLIGEMRSARGEVICGGAVAYVPQTAWIRNSTLRENILFGQPDDEKRFRDVIRACSLEHTENGEKGINLSGGQKARVSLARAAYSRSDVALMDDSLSAVDAYVGKAILDNCITNGPLADRTRIVVTHA</sequence>
<evidence type="ECO:0000313" key="5">
    <source>
        <dbReference type="Proteomes" id="UP000076532"/>
    </source>
</evidence>
<evidence type="ECO:0000256" key="2">
    <source>
        <dbReference type="ARBA" id="ARBA00022840"/>
    </source>
</evidence>
<dbReference type="GO" id="GO:0042626">
    <property type="term" value="F:ATPase-coupled transmembrane transporter activity"/>
    <property type="evidence" value="ECO:0007669"/>
    <property type="project" value="TreeGrafter"/>
</dbReference>
<keyword evidence="2" id="KW-0067">ATP-binding</keyword>
<evidence type="ECO:0000256" key="1">
    <source>
        <dbReference type="ARBA" id="ARBA00022741"/>
    </source>
</evidence>
<accession>A0A166WS53</accession>
<evidence type="ECO:0000259" key="3">
    <source>
        <dbReference type="Pfam" id="PF00005"/>
    </source>
</evidence>
<dbReference type="GO" id="GO:0016020">
    <property type="term" value="C:membrane"/>
    <property type="evidence" value="ECO:0007669"/>
    <property type="project" value="TreeGrafter"/>
</dbReference>
<dbReference type="Gene3D" id="3.40.50.300">
    <property type="entry name" value="P-loop containing nucleotide triphosphate hydrolases"/>
    <property type="match status" value="1"/>
</dbReference>
<dbReference type="InterPro" id="IPR050173">
    <property type="entry name" value="ABC_transporter_C-like"/>
</dbReference>
<dbReference type="SUPFAM" id="SSF52540">
    <property type="entry name" value="P-loop containing nucleoside triphosphate hydrolases"/>
    <property type="match status" value="1"/>
</dbReference>
<dbReference type="InterPro" id="IPR027417">
    <property type="entry name" value="P-loop_NTPase"/>
</dbReference>
<proteinExistence type="predicted"/>
<dbReference type="GO" id="GO:0016887">
    <property type="term" value="F:ATP hydrolysis activity"/>
    <property type="evidence" value="ECO:0007669"/>
    <property type="project" value="InterPro"/>
</dbReference>
<reference evidence="4 5" key="1">
    <citation type="journal article" date="2016" name="Mol. Biol. Evol.">
        <title>Comparative Genomics of Early-Diverging Mushroom-Forming Fungi Provides Insights into the Origins of Lignocellulose Decay Capabilities.</title>
        <authorList>
            <person name="Nagy L.G."/>
            <person name="Riley R."/>
            <person name="Tritt A."/>
            <person name="Adam C."/>
            <person name="Daum C."/>
            <person name="Floudas D."/>
            <person name="Sun H."/>
            <person name="Yadav J.S."/>
            <person name="Pangilinan J."/>
            <person name="Larsson K.H."/>
            <person name="Matsuura K."/>
            <person name="Barry K."/>
            <person name="Labutti K."/>
            <person name="Kuo R."/>
            <person name="Ohm R.A."/>
            <person name="Bhattacharya S.S."/>
            <person name="Shirouzu T."/>
            <person name="Yoshinaga Y."/>
            <person name="Martin F.M."/>
            <person name="Grigoriev I.V."/>
            <person name="Hibbett D.S."/>
        </authorList>
    </citation>
    <scope>NUCLEOTIDE SEQUENCE [LARGE SCALE GENOMIC DNA]</scope>
    <source>
        <strain evidence="4 5">CBS 109695</strain>
    </source>
</reference>
<dbReference type="GO" id="GO:0005524">
    <property type="term" value="F:ATP binding"/>
    <property type="evidence" value="ECO:0007669"/>
    <property type="project" value="UniProtKB-KW"/>
</dbReference>
<keyword evidence="5" id="KW-1185">Reference proteome</keyword>
<dbReference type="STRING" id="436010.A0A166WS53"/>
<dbReference type="EMBL" id="KV417481">
    <property type="protein sequence ID" value="KZP34055.1"/>
    <property type="molecule type" value="Genomic_DNA"/>
</dbReference>
<gene>
    <name evidence="4" type="ORF">FIBSPDRAFT_702461</name>
</gene>
<feature type="domain" description="ABC transporter" evidence="3">
    <location>
        <begin position="2"/>
        <end position="101"/>
    </location>
</feature>
<evidence type="ECO:0000313" key="4">
    <source>
        <dbReference type="EMBL" id="KZP34055.1"/>
    </source>
</evidence>
<dbReference type="Proteomes" id="UP000076532">
    <property type="component" value="Unassembled WGS sequence"/>
</dbReference>
<keyword evidence="4" id="KW-0378">Hydrolase</keyword>
<dbReference type="OrthoDB" id="6500128at2759"/>
<protein>
    <submittedName>
        <fullName evidence="4">P-loop containing nucleoside triphosphate hydrolase protein</fullName>
    </submittedName>
</protein>
<organism evidence="4 5">
    <name type="scientific">Athelia psychrophila</name>
    <dbReference type="NCBI Taxonomy" id="1759441"/>
    <lineage>
        <taxon>Eukaryota</taxon>
        <taxon>Fungi</taxon>
        <taxon>Dikarya</taxon>
        <taxon>Basidiomycota</taxon>
        <taxon>Agaricomycotina</taxon>
        <taxon>Agaricomycetes</taxon>
        <taxon>Agaricomycetidae</taxon>
        <taxon>Atheliales</taxon>
        <taxon>Atheliaceae</taxon>
        <taxon>Athelia</taxon>
    </lineage>
</organism>
<keyword evidence="1" id="KW-0547">Nucleotide-binding</keyword>
<dbReference type="PANTHER" id="PTHR24223">
    <property type="entry name" value="ATP-BINDING CASSETTE SUB-FAMILY C"/>
    <property type="match status" value="1"/>
</dbReference>
<feature type="non-terminal residue" evidence="4">
    <location>
        <position position="134"/>
    </location>
</feature>
<dbReference type="AlphaFoldDB" id="A0A166WS53"/>
<feature type="non-terminal residue" evidence="4">
    <location>
        <position position="1"/>
    </location>
</feature>
<dbReference type="Pfam" id="PF00005">
    <property type="entry name" value="ABC_tran"/>
    <property type="match status" value="1"/>
</dbReference>
<dbReference type="InterPro" id="IPR003439">
    <property type="entry name" value="ABC_transporter-like_ATP-bd"/>
</dbReference>